<dbReference type="PANTHER" id="PTHR40032:SF1">
    <property type="entry name" value="EXPORTED PROTEIN"/>
    <property type="match status" value="1"/>
</dbReference>
<dbReference type="RefSeq" id="WP_289216736.1">
    <property type="nucleotide sequence ID" value="NZ_JAPVRC010000008.1"/>
</dbReference>
<feature type="domain" description="Putative amidase" evidence="1">
    <location>
        <begin position="127"/>
        <end position="277"/>
    </location>
</feature>
<proteinExistence type="predicted"/>
<dbReference type="PANTHER" id="PTHR40032">
    <property type="entry name" value="EXPORTED PROTEIN-RELATED"/>
    <property type="match status" value="1"/>
</dbReference>
<accession>A0ABW2K1L7</accession>
<dbReference type="Pfam" id="PF12671">
    <property type="entry name" value="Amidase_6"/>
    <property type="match status" value="1"/>
</dbReference>
<organism evidence="2 3">
    <name type="scientific">Halobacillus campisalis</name>
    <dbReference type="NCBI Taxonomy" id="435909"/>
    <lineage>
        <taxon>Bacteria</taxon>
        <taxon>Bacillati</taxon>
        <taxon>Bacillota</taxon>
        <taxon>Bacilli</taxon>
        <taxon>Bacillales</taxon>
        <taxon>Bacillaceae</taxon>
        <taxon>Halobacillus</taxon>
    </lineage>
</organism>
<evidence type="ECO:0000313" key="2">
    <source>
        <dbReference type="EMBL" id="MFC7320078.1"/>
    </source>
</evidence>
<dbReference type="Proteomes" id="UP001596494">
    <property type="component" value="Unassembled WGS sequence"/>
</dbReference>
<dbReference type="InterPro" id="IPR024301">
    <property type="entry name" value="Amidase_6"/>
</dbReference>
<evidence type="ECO:0000259" key="1">
    <source>
        <dbReference type="Pfam" id="PF12671"/>
    </source>
</evidence>
<gene>
    <name evidence="2" type="ORF">ACFQMN_04250</name>
</gene>
<keyword evidence="3" id="KW-1185">Reference proteome</keyword>
<protein>
    <submittedName>
        <fullName evidence="2">Amidase domain-containing protein</fullName>
    </submittedName>
</protein>
<reference evidence="3" key="1">
    <citation type="journal article" date="2019" name="Int. J. Syst. Evol. Microbiol.">
        <title>The Global Catalogue of Microorganisms (GCM) 10K type strain sequencing project: providing services to taxonomists for standard genome sequencing and annotation.</title>
        <authorList>
            <consortium name="The Broad Institute Genomics Platform"/>
            <consortium name="The Broad Institute Genome Sequencing Center for Infectious Disease"/>
            <person name="Wu L."/>
            <person name="Ma J."/>
        </authorList>
    </citation>
    <scope>NUCLEOTIDE SEQUENCE [LARGE SCALE GENOMIC DNA]</scope>
    <source>
        <strain evidence="3">CCUG 73951</strain>
    </source>
</reference>
<sequence length="284" mass="33222">METIKLYWDGILTGLYEQESEPWLQRKVQGYKDRGQKVERGTFNILPYHRVTYEEVEEIQYLLKVRFFIKDGKKPYVEEGIYPCKAKTSGKALQEHSVNTEKILPKEKAFLSPFIEKESEARDPFTYDRREAVRYAERWWDSYNPAYKHFEVDCTNYISQCLHAGGGRMWGQPNRSKGWWYGSGNWSYSWSVAHSFRWYLSGARQGLVAHEVSEASDLSVGDVICYDFQGDGRFDHTTIIVSKDSHGEPLVNAHTTNSRQRYWTYTDSTAYTSDIKYKFFHIGG</sequence>
<dbReference type="EMBL" id="JBHTBY010000003">
    <property type="protein sequence ID" value="MFC7320078.1"/>
    <property type="molecule type" value="Genomic_DNA"/>
</dbReference>
<comment type="caution">
    <text evidence="2">The sequence shown here is derived from an EMBL/GenBank/DDBJ whole genome shotgun (WGS) entry which is preliminary data.</text>
</comment>
<evidence type="ECO:0000313" key="3">
    <source>
        <dbReference type="Proteomes" id="UP001596494"/>
    </source>
</evidence>
<name>A0ABW2K1L7_9BACI</name>